<evidence type="ECO:0000313" key="2">
    <source>
        <dbReference type="Proteomes" id="UP000696184"/>
    </source>
</evidence>
<gene>
    <name evidence="1" type="ORF">H8A87_00405</name>
</gene>
<organism evidence="1 2">
    <name type="scientific">Xenorhabdus lircayensis</name>
    <dbReference type="NCBI Taxonomy" id="2763499"/>
    <lineage>
        <taxon>Bacteria</taxon>
        <taxon>Pseudomonadati</taxon>
        <taxon>Pseudomonadota</taxon>
        <taxon>Gammaproteobacteria</taxon>
        <taxon>Enterobacterales</taxon>
        <taxon>Morganellaceae</taxon>
        <taxon>Xenorhabdus</taxon>
    </lineage>
</organism>
<dbReference type="InterPro" id="IPR027417">
    <property type="entry name" value="P-loop_NTPase"/>
</dbReference>
<dbReference type="Gene3D" id="3.30.420.280">
    <property type="match status" value="1"/>
</dbReference>
<comment type="caution">
    <text evidence="1">The sequence shown here is derived from an EMBL/GenBank/DDBJ whole genome shotgun (WGS) entry which is preliminary data.</text>
</comment>
<dbReference type="Proteomes" id="UP000696184">
    <property type="component" value="Unassembled WGS sequence"/>
</dbReference>
<reference evidence="1 2" key="1">
    <citation type="submission" date="2020-08" db="EMBL/GenBank/DDBJ databases">
        <title>Description of Xenorhabdus lircayensis sp. nov., the symbiotic bacterium associated with the entomopathogenic nematode Steirnernema unicornum.</title>
        <authorList>
            <person name="Castaneda-Alvarez C."/>
            <person name="Prodan S."/>
            <person name="Zamorano A."/>
            <person name="San-Blas E."/>
            <person name="Aballay E."/>
        </authorList>
    </citation>
    <scope>NUCLEOTIDE SEQUENCE [LARGE SCALE GENOMIC DNA]</scope>
    <source>
        <strain evidence="1 2">VLS</strain>
    </source>
</reference>
<sequence length="490" mass="56665">MKPEHLALLRDKLWRLNHLYWITDKEGRPVRFRMTPEQLEYFEGIHTRNIILKARQLGFTTEVCIIQLDAALFESAKCALIAHTLNDAKRLFREKVKYAYDRLPDEIKAANPASNDSAGELVFRKGGSLYVSTSFRGGTLRYLHVSEFGKICAKFPHKAREIVTGAFEAVSTDCFTTIESTAEGRAGYFFDYCQSAEKAQIQGKQLSNLDWKFFFFSWWKNPLYAIDPVEPIPPRLVDYFAELSGKHNILLNERQKAWYLAKEKTLGDDMKREYPSIPAEAFQQSVEGAYYAKQFRALYEKKRIGKLPDNSHLPVHTFWDIGVGDSTAIWFVREVGNEFHIIDYYENSGEGLRHYMKVLKDKGYTYGEHWGPHDIDNREFGADAKSRRELAREGYEIDGQKYSMIFKVVPKVGVDTGIESVREILPSCVFDEERCSEGISHLESYRKEWDDKRGCWKDKPLHDFTSHGADAFRYFAVAKNNRKAVGAFFF</sequence>
<name>A0ABS0U057_9GAMM</name>
<accession>A0ABS0U057</accession>
<proteinExistence type="predicted"/>
<dbReference type="EMBL" id="JACOII010000006">
    <property type="protein sequence ID" value="MBI6547256.1"/>
    <property type="molecule type" value="Genomic_DNA"/>
</dbReference>
<dbReference type="Gene3D" id="3.40.50.300">
    <property type="entry name" value="P-loop containing nucleotide triphosphate hydrolases"/>
    <property type="match status" value="1"/>
</dbReference>
<protein>
    <submittedName>
        <fullName evidence="1">Terminase</fullName>
    </submittedName>
</protein>
<evidence type="ECO:0000313" key="1">
    <source>
        <dbReference type="EMBL" id="MBI6547256.1"/>
    </source>
</evidence>
<keyword evidence="2" id="KW-1185">Reference proteome</keyword>
<dbReference type="RefSeq" id="WP_198688064.1">
    <property type="nucleotide sequence ID" value="NZ_CAWPUD010000060.1"/>
</dbReference>